<organism evidence="12 13">
    <name type="scientific">Chryseobacterium lathyri</name>
    <dbReference type="NCBI Taxonomy" id="395933"/>
    <lineage>
        <taxon>Bacteria</taxon>
        <taxon>Pseudomonadati</taxon>
        <taxon>Bacteroidota</taxon>
        <taxon>Flavobacteriia</taxon>
        <taxon>Flavobacteriales</taxon>
        <taxon>Weeksellaceae</taxon>
        <taxon>Chryseobacterium group</taxon>
        <taxon>Chryseobacterium</taxon>
    </lineage>
</organism>
<feature type="transmembrane region" description="Helical" evidence="9">
    <location>
        <begin position="379"/>
        <end position="405"/>
    </location>
</feature>
<dbReference type="InterPro" id="IPR039421">
    <property type="entry name" value="Type_1_exporter"/>
</dbReference>
<reference evidence="12 13" key="1">
    <citation type="submission" date="2019-07" db="EMBL/GenBank/DDBJ databases">
        <title>Whole genome shotgun sequence of Chryseobacterium lathyri NBRC 105250.</title>
        <authorList>
            <person name="Hosoyama A."/>
            <person name="Uohara A."/>
            <person name="Ohji S."/>
            <person name="Ichikawa N."/>
        </authorList>
    </citation>
    <scope>NUCLEOTIDE SEQUENCE [LARGE SCALE GENOMIC DNA]</scope>
    <source>
        <strain evidence="12 13">NBRC 105250</strain>
    </source>
</reference>
<accession>A0A511YER7</accession>
<evidence type="ECO:0000256" key="4">
    <source>
        <dbReference type="ARBA" id="ARBA00022692"/>
    </source>
</evidence>
<dbReference type="RefSeq" id="WP_111960901.1">
    <property type="nucleotide sequence ID" value="NZ_BJYI01000018.1"/>
</dbReference>
<dbReference type="GO" id="GO:0015421">
    <property type="term" value="F:ABC-type oligopeptide transporter activity"/>
    <property type="evidence" value="ECO:0007669"/>
    <property type="project" value="TreeGrafter"/>
</dbReference>
<dbReference type="InterPro" id="IPR003439">
    <property type="entry name" value="ABC_transporter-like_ATP-bd"/>
</dbReference>
<proteinExistence type="predicted"/>
<keyword evidence="5" id="KW-0547">Nucleotide-binding</keyword>
<evidence type="ECO:0000256" key="6">
    <source>
        <dbReference type="ARBA" id="ARBA00022840"/>
    </source>
</evidence>
<dbReference type="Gene3D" id="3.40.50.300">
    <property type="entry name" value="P-loop containing nucleotide triphosphate hydrolases"/>
    <property type="match status" value="1"/>
</dbReference>
<dbReference type="PROSITE" id="PS50929">
    <property type="entry name" value="ABC_TM1F"/>
    <property type="match status" value="1"/>
</dbReference>
<dbReference type="InterPro" id="IPR036640">
    <property type="entry name" value="ABC1_TM_sf"/>
</dbReference>
<dbReference type="Pfam" id="PF00664">
    <property type="entry name" value="ABC_membrane"/>
    <property type="match status" value="1"/>
</dbReference>
<evidence type="ECO:0000256" key="7">
    <source>
        <dbReference type="ARBA" id="ARBA00022989"/>
    </source>
</evidence>
<dbReference type="FunFam" id="3.40.50.300:FF:000221">
    <property type="entry name" value="Multidrug ABC transporter ATP-binding protein"/>
    <property type="match status" value="1"/>
</dbReference>
<feature type="domain" description="ABC transmembrane type-1" evidence="11">
    <location>
        <begin position="150"/>
        <end position="424"/>
    </location>
</feature>
<feature type="transmembrane region" description="Helical" evidence="9">
    <location>
        <begin position="283"/>
        <end position="302"/>
    </location>
</feature>
<dbReference type="InterPro" id="IPR003593">
    <property type="entry name" value="AAA+_ATPase"/>
</dbReference>
<evidence type="ECO:0000256" key="2">
    <source>
        <dbReference type="ARBA" id="ARBA00022448"/>
    </source>
</evidence>
<dbReference type="InterPro" id="IPR011527">
    <property type="entry name" value="ABC1_TM_dom"/>
</dbReference>
<dbReference type="AlphaFoldDB" id="A0A511YER7"/>
<dbReference type="SUPFAM" id="SSF90123">
    <property type="entry name" value="ABC transporter transmembrane region"/>
    <property type="match status" value="1"/>
</dbReference>
<keyword evidence="7 9" id="KW-1133">Transmembrane helix</keyword>
<dbReference type="OrthoDB" id="9760358at2"/>
<keyword evidence="3" id="KW-1003">Cell membrane</keyword>
<evidence type="ECO:0000256" key="8">
    <source>
        <dbReference type="ARBA" id="ARBA00023136"/>
    </source>
</evidence>
<evidence type="ECO:0000256" key="9">
    <source>
        <dbReference type="SAM" id="Phobius"/>
    </source>
</evidence>
<evidence type="ECO:0000256" key="5">
    <source>
        <dbReference type="ARBA" id="ARBA00022741"/>
    </source>
</evidence>
<keyword evidence="8 9" id="KW-0472">Membrane</keyword>
<name>A0A511YER7_9FLAO</name>
<dbReference type="PROSITE" id="PS00211">
    <property type="entry name" value="ABC_TRANSPORTER_1"/>
    <property type="match status" value="1"/>
</dbReference>
<keyword evidence="4 9" id="KW-0812">Transmembrane</keyword>
<dbReference type="PANTHER" id="PTHR43394:SF1">
    <property type="entry name" value="ATP-BINDING CASSETTE SUB-FAMILY B MEMBER 10, MITOCHONDRIAL"/>
    <property type="match status" value="1"/>
</dbReference>
<evidence type="ECO:0000313" key="13">
    <source>
        <dbReference type="Proteomes" id="UP000321150"/>
    </source>
</evidence>
<dbReference type="GO" id="GO:0016887">
    <property type="term" value="F:ATP hydrolysis activity"/>
    <property type="evidence" value="ECO:0007669"/>
    <property type="project" value="InterPro"/>
</dbReference>
<sequence length="693" mass="80955">MGDTKKNIDDILRFLLQNNIDEVSEIKIRQLYGLNKQLSRDQQIISIIETFNFKSKRVSLRLEELKDLQVPYFFIESFEGDYVLVEIKELIKAYNDKSIFENKFKLNPNGISCIFFEKNRSKKSKSLLNIITDYIIPYRKFFYQVLYGIIVITLLQFISPFLMQLFIDKGIIVENLSLIKIVIFGLLAVQIGKFLAEFVRSWLYLHIGIRINISMISDFITNVMKLPIHYFNTSTIGEILQRVEDNKRIENFLTKSIINFIFNIITILIFLIILGYFNQKIFIVFIVGNILFIAWILLFWRIRKKMDTNIFKFNSRNQNLLIQLLQSVQEIKLYGIEKEKRWDWEDNQIELYKNKQKMMIVEQLQDGVSLLINESKNYLIFYLCAISIIDGTMSFGIMIAIQYIIGQTNMPIRGITNFIMEYQMALISFKRINDINLDVETKSKSAIINNLENPINIDFQNVTFQYQDYSKSFSLKNINLKFPPGKTTAIIGRSGSGKTTVLKLILKFYNPYKGDIHINGINIRTIDIESWRDRCGALLQDSIIFNDTILNNITMGKEYDFDKLMRIAKMSEILEFVESKNEGFNTTLSYGGKGLSQGQIQRLLIARLMYKNPDVVLLDEITSSLDPKTEKSIMDNLKFFFKDKTVIIISHKISTVMHADHFIVMNEGKVLEYGNHDYLMEKNGYYASLHPKE</sequence>
<dbReference type="InterPro" id="IPR027417">
    <property type="entry name" value="P-loop_NTPase"/>
</dbReference>
<evidence type="ECO:0000256" key="1">
    <source>
        <dbReference type="ARBA" id="ARBA00004651"/>
    </source>
</evidence>
<dbReference type="EMBL" id="BJYI01000018">
    <property type="protein sequence ID" value="GEN73673.1"/>
    <property type="molecule type" value="Genomic_DNA"/>
</dbReference>
<gene>
    <name evidence="12" type="ORF">CLA01_37450</name>
</gene>
<evidence type="ECO:0000259" key="11">
    <source>
        <dbReference type="PROSITE" id="PS50929"/>
    </source>
</evidence>
<feature type="transmembrane region" description="Helical" evidence="9">
    <location>
        <begin position="178"/>
        <end position="196"/>
    </location>
</feature>
<comment type="subcellular location">
    <subcellularLocation>
        <location evidence="1">Cell membrane</location>
        <topology evidence="1">Multi-pass membrane protein</topology>
    </subcellularLocation>
</comment>
<protein>
    <submittedName>
        <fullName evidence="12">ABC transporter ATP-binding protein</fullName>
    </submittedName>
</protein>
<dbReference type="InterPro" id="IPR017871">
    <property type="entry name" value="ABC_transporter-like_CS"/>
</dbReference>
<evidence type="ECO:0000259" key="10">
    <source>
        <dbReference type="PROSITE" id="PS50893"/>
    </source>
</evidence>
<dbReference type="Gene3D" id="1.20.1560.10">
    <property type="entry name" value="ABC transporter type 1, transmembrane domain"/>
    <property type="match status" value="1"/>
</dbReference>
<evidence type="ECO:0000313" key="12">
    <source>
        <dbReference type="EMBL" id="GEN73673.1"/>
    </source>
</evidence>
<feature type="domain" description="ABC transporter" evidence="10">
    <location>
        <begin position="457"/>
        <end position="692"/>
    </location>
</feature>
<feature type="transmembrane region" description="Helical" evidence="9">
    <location>
        <begin position="257"/>
        <end position="277"/>
    </location>
</feature>
<keyword evidence="2" id="KW-0813">Transport</keyword>
<dbReference type="Proteomes" id="UP000321150">
    <property type="component" value="Unassembled WGS sequence"/>
</dbReference>
<keyword evidence="6 12" id="KW-0067">ATP-binding</keyword>
<dbReference type="PANTHER" id="PTHR43394">
    <property type="entry name" value="ATP-DEPENDENT PERMEASE MDL1, MITOCHONDRIAL"/>
    <property type="match status" value="1"/>
</dbReference>
<dbReference type="GO" id="GO:0005886">
    <property type="term" value="C:plasma membrane"/>
    <property type="evidence" value="ECO:0007669"/>
    <property type="project" value="UniProtKB-SubCell"/>
</dbReference>
<dbReference type="GO" id="GO:0005524">
    <property type="term" value="F:ATP binding"/>
    <property type="evidence" value="ECO:0007669"/>
    <property type="project" value="UniProtKB-KW"/>
</dbReference>
<feature type="transmembrane region" description="Helical" evidence="9">
    <location>
        <begin position="141"/>
        <end position="166"/>
    </location>
</feature>
<dbReference type="PROSITE" id="PS50893">
    <property type="entry name" value="ABC_TRANSPORTER_2"/>
    <property type="match status" value="1"/>
</dbReference>
<dbReference type="CDD" id="cd18571">
    <property type="entry name" value="ABC_6TM_peptidase_like"/>
    <property type="match status" value="1"/>
</dbReference>
<dbReference type="Pfam" id="PF00005">
    <property type="entry name" value="ABC_tran"/>
    <property type="match status" value="1"/>
</dbReference>
<evidence type="ECO:0000256" key="3">
    <source>
        <dbReference type="ARBA" id="ARBA00022475"/>
    </source>
</evidence>
<dbReference type="SUPFAM" id="SSF52540">
    <property type="entry name" value="P-loop containing nucleoside triphosphate hydrolases"/>
    <property type="match status" value="1"/>
</dbReference>
<dbReference type="SMART" id="SM00382">
    <property type="entry name" value="AAA"/>
    <property type="match status" value="1"/>
</dbReference>
<comment type="caution">
    <text evidence="12">The sequence shown here is derived from an EMBL/GenBank/DDBJ whole genome shotgun (WGS) entry which is preliminary data.</text>
</comment>